<sequence>MLRKVTASFFLLAMMLLFSIPAFAASGEDHLYPGEKLVKGQYLKSSNGEYQFVLQDDGNLVLYGRGRALWASNTNGSATSNVIMQGDGNLVIYGYPNAIWHSGTYNNPGARLIVQNDGNVVIYLGQKAIWATGTN</sequence>
<evidence type="ECO:0000313" key="2">
    <source>
        <dbReference type="Proteomes" id="UP000319432"/>
    </source>
</evidence>
<reference evidence="1 2" key="1">
    <citation type="submission" date="2018-11" db="EMBL/GenBank/DDBJ databases">
        <title>Phylogenetic determinants of toxin gene distribution in genomes of Brevibacillus laterosporus.</title>
        <authorList>
            <person name="Glare T.R."/>
            <person name="Durrant A."/>
            <person name="Berry C."/>
            <person name="Palma L."/>
            <person name="Ormskirk M."/>
            <person name="Cox M.O."/>
        </authorList>
    </citation>
    <scope>NUCLEOTIDE SEQUENCE [LARGE SCALE GENOMIC DNA]</scope>
    <source>
        <strain evidence="1 2">1821L</strain>
    </source>
</reference>
<dbReference type="InterPro" id="IPR001480">
    <property type="entry name" value="Bulb-type_lectin_dom"/>
</dbReference>
<protein>
    <submittedName>
        <fullName evidence="1">Lectin</fullName>
    </submittedName>
</protein>
<keyword evidence="2" id="KW-1185">Reference proteome</keyword>
<dbReference type="AlphaFoldDB" id="A0A502HID5"/>
<dbReference type="Gene3D" id="2.90.10.10">
    <property type="entry name" value="Bulb-type lectin domain"/>
    <property type="match status" value="3"/>
</dbReference>
<dbReference type="Proteomes" id="UP000319432">
    <property type="component" value="Chromosome"/>
</dbReference>
<name>A0A502HID5_BRELA</name>
<dbReference type="InterPro" id="IPR036426">
    <property type="entry name" value="Bulb-type_lectin_dom_sf"/>
</dbReference>
<dbReference type="EMBL" id="CP033464">
    <property type="protein sequence ID" value="QDX93775.1"/>
    <property type="molecule type" value="Genomic_DNA"/>
</dbReference>
<accession>A0A502HID5</accession>
<gene>
    <name evidence="1" type="ORF">EEL30_16605</name>
</gene>
<proteinExistence type="predicted"/>
<dbReference type="PROSITE" id="PS50927">
    <property type="entry name" value="BULB_LECTIN"/>
    <property type="match status" value="1"/>
</dbReference>
<organism evidence="1 2">
    <name type="scientific">Brevibacillus laterosporus</name>
    <name type="common">Bacillus laterosporus</name>
    <dbReference type="NCBI Taxonomy" id="1465"/>
    <lineage>
        <taxon>Bacteria</taxon>
        <taxon>Bacillati</taxon>
        <taxon>Bacillota</taxon>
        <taxon>Bacilli</taxon>
        <taxon>Bacillales</taxon>
        <taxon>Paenibacillaceae</taxon>
        <taxon>Brevibacillus</taxon>
    </lineage>
</organism>
<evidence type="ECO:0000313" key="1">
    <source>
        <dbReference type="EMBL" id="QDX93775.1"/>
    </source>
</evidence>
<dbReference type="OrthoDB" id="291765at2"/>
<dbReference type="SUPFAM" id="SSF51110">
    <property type="entry name" value="alpha-D-mannose-specific plant lectins"/>
    <property type="match status" value="1"/>
</dbReference>
<dbReference type="SMART" id="SM00108">
    <property type="entry name" value="B_lectin"/>
    <property type="match status" value="1"/>
</dbReference>